<sequence length="65" mass="7780">MRYYRVNKAKPEVKTVINMENPAEINTPYPEAVPSLWEWKLPQEQVKIVNRLNDITRPENKNKQE</sequence>
<evidence type="ECO:0000313" key="1">
    <source>
        <dbReference type="EMBL" id="OPX45451.1"/>
    </source>
</evidence>
<dbReference type="EMBL" id="MZGX01000004">
    <property type="protein sequence ID" value="OPX45451.1"/>
    <property type="molecule type" value="Genomic_DNA"/>
</dbReference>
<name>A0A1V4SQA6_RUMHU</name>
<reference evidence="1 2" key="1">
    <citation type="submission" date="2017-03" db="EMBL/GenBank/DDBJ databases">
        <title>Genome sequence of Clostridium hungatei DSM 14427.</title>
        <authorList>
            <person name="Poehlein A."/>
            <person name="Daniel R."/>
        </authorList>
    </citation>
    <scope>NUCLEOTIDE SEQUENCE [LARGE SCALE GENOMIC DNA]</scope>
    <source>
        <strain evidence="1 2">DSM 14427</strain>
    </source>
</reference>
<protein>
    <submittedName>
        <fullName evidence="1">Uncharacterized protein</fullName>
    </submittedName>
</protein>
<dbReference type="OrthoDB" id="9899807at2"/>
<evidence type="ECO:0000313" key="2">
    <source>
        <dbReference type="Proteomes" id="UP000191554"/>
    </source>
</evidence>
<accession>A0A1V4SQA6</accession>
<organism evidence="1 2">
    <name type="scientific">Ruminiclostridium hungatei</name>
    <name type="common">Clostridium hungatei</name>
    <dbReference type="NCBI Taxonomy" id="48256"/>
    <lineage>
        <taxon>Bacteria</taxon>
        <taxon>Bacillati</taxon>
        <taxon>Bacillota</taxon>
        <taxon>Clostridia</taxon>
        <taxon>Eubacteriales</taxon>
        <taxon>Oscillospiraceae</taxon>
        <taxon>Ruminiclostridium</taxon>
    </lineage>
</organism>
<dbReference type="AlphaFoldDB" id="A0A1V4SQA6"/>
<keyword evidence="2" id="KW-1185">Reference proteome</keyword>
<proteinExistence type="predicted"/>
<dbReference type="STRING" id="48256.CLHUN_08210"/>
<comment type="caution">
    <text evidence="1">The sequence shown here is derived from an EMBL/GenBank/DDBJ whole genome shotgun (WGS) entry which is preliminary data.</text>
</comment>
<dbReference type="Proteomes" id="UP000191554">
    <property type="component" value="Unassembled WGS sequence"/>
</dbReference>
<dbReference type="RefSeq" id="WP_080063288.1">
    <property type="nucleotide sequence ID" value="NZ_MZGX01000004.1"/>
</dbReference>
<gene>
    <name evidence="1" type="ORF">CLHUN_08210</name>
</gene>